<sequence length="477" mass="53092">MKIFLKKTLIILSAALVLSSCELTKVESPNVTDDVYVTTPYITKSWIVGLRRQLALTLNQVIVNTELVSDNYFNNRTLSSKVFDIPQIPNYDLDVNNIQSAVHRLRELSEFGLSAVVPADKSTLPTEKAEMLFMNAYAHLLSAELFVGLPGSAKGPVLSPNEHYNLALSALEQAIALQTDPNEKLAYTLVKARVYYGLGNATKAKEAALAAMANKLLLKQVFFDGQNSAPNDFQTYIFSSTNNEFAPLPRLDFLDPKYFHTTTIAQDQKPVSFVKSEEAYLILAEAQVSENDLGTAKTTLKNLLSDVVQKRPVFSLDDKKETRNGGNRTDYPLKAVKVKFDANDSPREGYVLDRQAGNIAIATISGTKVTTTDIDLAQSQDELLYLVYRLRQEIFFAEGRRMTDLGIRFPVSNTEQLNNPNVRPEHGVAQIPAFIPLNRAMDDFTNDTGSGIVTMKYDMNKVLIANKKAIEIFPFLN</sequence>
<feature type="chain" id="PRO_5016399628" description="Tetratricopeptide repeat protein" evidence="1">
    <location>
        <begin position="25"/>
        <end position="477"/>
    </location>
</feature>
<dbReference type="EMBL" id="QKLU01000001">
    <property type="protein sequence ID" value="PYF76642.1"/>
    <property type="molecule type" value="Genomic_DNA"/>
</dbReference>
<dbReference type="Proteomes" id="UP000248198">
    <property type="component" value="Unassembled WGS sequence"/>
</dbReference>
<dbReference type="InterPro" id="IPR011990">
    <property type="entry name" value="TPR-like_helical_dom_sf"/>
</dbReference>
<evidence type="ECO:0000313" key="2">
    <source>
        <dbReference type="EMBL" id="PYF76642.1"/>
    </source>
</evidence>
<comment type="caution">
    <text evidence="2">The sequence shown here is derived from an EMBL/GenBank/DDBJ whole genome shotgun (WGS) entry which is preliminary data.</text>
</comment>
<keyword evidence="3" id="KW-1185">Reference proteome</keyword>
<name>A0A318UJU8_9SPHI</name>
<dbReference type="PROSITE" id="PS51257">
    <property type="entry name" value="PROKAR_LIPOPROTEIN"/>
    <property type="match status" value="1"/>
</dbReference>
<proteinExistence type="predicted"/>
<dbReference type="AlphaFoldDB" id="A0A318UJU8"/>
<feature type="signal peptide" evidence="1">
    <location>
        <begin position="1"/>
        <end position="24"/>
    </location>
</feature>
<reference evidence="2 3" key="1">
    <citation type="submission" date="2018-06" db="EMBL/GenBank/DDBJ databases">
        <title>Genomic Encyclopedia of Archaeal and Bacterial Type Strains, Phase II (KMG-II): from individual species to whole genera.</title>
        <authorList>
            <person name="Goeker M."/>
        </authorList>
    </citation>
    <scope>NUCLEOTIDE SEQUENCE [LARGE SCALE GENOMIC DNA]</scope>
    <source>
        <strain evidence="2 3">DSM 27372</strain>
    </source>
</reference>
<evidence type="ECO:0000313" key="3">
    <source>
        <dbReference type="Proteomes" id="UP000248198"/>
    </source>
</evidence>
<keyword evidence="1" id="KW-0732">Signal</keyword>
<accession>A0A318UJU8</accession>
<protein>
    <recommendedName>
        <fullName evidence="4">Tetratricopeptide repeat protein</fullName>
    </recommendedName>
</protein>
<evidence type="ECO:0000256" key="1">
    <source>
        <dbReference type="SAM" id="SignalP"/>
    </source>
</evidence>
<evidence type="ECO:0008006" key="4">
    <source>
        <dbReference type="Google" id="ProtNLM"/>
    </source>
</evidence>
<dbReference type="RefSeq" id="WP_110826759.1">
    <property type="nucleotide sequence ID" value="NZ_QKLU01000001.1"/>
</dbReference>
<dbReference type="Gene3D" id="1.25.40.390">
    <property type="match status" value="1"/>
</dbReference>
<gene>
    <name evidence="2" type="ORF">B0O44_101113</name>
</gene>
<dbReference type="OrthoDB" id="1490855at2"/>
<dbReference type="SUPFAM" id="SSF48452">
    <property type="entry name" value="TPR-like"/>
    <property type="match status" value="1"/>
</dbReference>
<organism evidence="2 3">
    <name type="scientific">Pedobacter nutrimenti</name>
    <dbReference type="NCBI Taxonomy" id="1241337"/>
    <lineage>
        <taxon>Bacteria</taxon>
        <taxon>Pseudomonadati</taxon>
        <taxon>Bacteroidota</taxon>
        <taxon>Sphingobacteriia</taxon>
        <taxon>Sphingobacteriales</taxon>
        <taxon>Sphingobacteriaceae</taxon>
        <taxon>Pedobacter</taxon>
    </lineage>
</organism>